<gene>
    <name evidence="2" type="ORF">B0T25DRAFT_513962</name>
</gene>
<keyword evidence="3" id="KW-1185">Reference proteome</keyword>
<protein>
    <submittedName>
        <fullName evidence="2">Uncharacterized protein</fullName>
    </submittedName>
</protein>
<dbReference type="Proteomes" id="UP001275084">
    <property type="component" value="Unassembled WGS sequence"/>
</dbReference>
<feature type="region of interest" description="Disordered" evidence="1">
    <location>
        <begin position="186"/>
        <end position="217"/>
    </location>
</feature>
<dbReference type="EMBL" id="JAUIQD010000001">
    <property type="protein sequence ID" value="KAK3364187.1"/>
    <property type="molecule type" value="Genomic_DNA"/>
</dbReference>
<dbReference type="AlphaFoldDB" id="A0AAJ0MKX1"/>
<evidence type="ECO:0000313" key="3">
    <source>
        <dbReference type="Proteomes" id="UP001275084"/>
    </source>
</evidence>
<feature type="compositionally biased region" description="Acidic residues" evidence="1">
    <location>
        <begin position="199"/>
        <end position="211"/>
    </location>
</feature>
<proteinExistence type="predicted"/>
<comment type="caution">
    <text evidence="2">The sequence shown here is derived from an EMBL/GenBank/DDBJ whole genome shotgun (WGS) entry which is preliminary data.</text>
</comment>
<evidence type="ECO:0000313" key="2">
    <source>
        <dbReference type="EMBL" id="KAK3364187.1"/>
    </source>
</evidence>
<reference evidence="2" key="1">
    <citation type="journal article" date="2023" name="Mol. Phylogenet. Evol.">
        <title>Genome-scale phylogeny and comparative genomics of the fungal order Sordariales.</title>
        <authorList>
            <person name="Hensen N."/>
            <person name="Bonometti L."/>
            <person name="Westerberg I."/>
            <person name="Brannstrom I.O."/>
            <person name="Guillou S."/>
            <person name="Cros-Aarteil S."/>
            <person name="Calhoun S."/>
            <person name="Haridas S."/>
            <person name="Kuo A."/>
            <person name="Mondo S."/>
            <person name="Pangilinan J."/>
            <person name="Riley R."/>
            <person name="LaButti K."/>
            <person name="Andreopoulos B."/>
            <person name="Lipzen A."/>
            <person name="Chen C."/>
            <person name="Yan M."/>
            <person name="Daum C."/>
            <person name="Ng V."/>
            <person name="Clum A."/>
            <person name="Steindorff A."/>
            <person name="Ohm R.A."/>
            <person name="Martin F."/>
            <person name="Silar P."/>
            <person name="Natvig D.O."/>
            <person name="Lalanne C."/>
            <person name="Gautier V."/>
            <person name="Ament-Velasquez S.L."/>
            <person name="Kruys A."/>
            <person name="Hutchinson M.I."/>
            <person name="Powell A.J."/>
            <person name="Barry K."/>
            <person name="Miller A.N."/>
            <person name="Grigoriev I.V."/>
            <person name="Debuchy R."/>
            <person name="Gladieux P."/>
            <person name="Hiltunen Thoren M."/>
            <person name="Johannesson H."/>
        </authorList>
    </citation>
    <scope>NUCLEOTIDE SEQUENCE</scope>
    <source>
        <strain evidence="2">CBS 955.72</strain>
    </source>
</reference>
<accession>A0AAJ0MKX1</accession>
<organism evidence="2 3">
    <name type="scientific">Lasiosphaeria hispida</name>
    <dbReference type="NCBI Taxonomy" id="260671"/>
    <lineage>
        <taxon>Eukaryota</taxon>
        <taxon>Fungi</taxon>
        <taxon>Dikarya</taxon>
        <taxon>Ascomycota</taxon>
        <taxon>Pezizomycotina</taxon>
        <taxon>Sordariomycetes</taxon>
        <taxon>Sordariomycetidae</taxon>
        <taxon>Sordariales</taxon>
        <taxon>Lasiosphaeriaceae</taxon>
        <taxon>Lasiosphaeria</taxon>
    </lineage>
</organism>
<feature type="compositionally biased region" description="Low complexity" evidence="1">
    <location>
        <begin position="186"/>
        <end position="197"/>
    </location>
</feature>
<reference evidence="2" key="2">
    <citation type="submission" date="2023-06" db="EMBL/GenBank/DDBJ databases">
        <authorList>
            <consortium name="Lawrence Berkeley National Laboratory"/>
            <person name="Haridas S."/>
            <person name="Hensen N."/>
            <person name="Bonometti L."/>
            <person name="Westerberg I."/>
            <person name="Brannstrom I.O."/>
            <person name="Guillou S."/>
            <person name="Cros-Aarteil S."/>
            <person name="Calhoun S."/>
            <person name="Kuo A."/>
            <person name="Mondo S."/>
            <person name="Pangilinan J."/>
            <person name="Riley R."/>
            <person name="Labutti K."/>
            <person name="Andreopoulos B."/>
            <person name="Lipzen A."/>
            <person name="Chen C."/>
            <person name="Yanf M."/>
            <person name="Daum C."/>
            <person name="Ng V."/>
            <person name="Clum A."/>
            <person name="Steindorff A."/>
            <person name="Ohm R."/>
            <person name="Martin F."/>
            <person name="Silar P."/>
            <person name="Natvig D."/>
            <person name="Lalanne C."/>
            <person name="Gautier V."/>
            <person name="Ament-Velasquez S.L."/>
            <person name="Kruys A."/>
            <person name="Hutchinson M.I."/>
            <person name="Powell A.J."/>
            <person name="Barry K."/>
            <person name="Miller A.N."/>
            <person name="Grigoriev I.V."/>
            <person name="Debuchy R."/>
            <person name="Gladieux P."/>
            <person name="Thoren M.H."/>
            <person name="Johannesson H."/>
        </authorList>
    </citation>
    <scope>NUCLEOTIDE SEQUENCE</scope>
    <source>
        <strain evidence="2">CBS 955.72</strain>
    </source>
</reference>
<evidence type="ECO:0000256" key="1">
    <source>
        <dbReference type="SAM" id="MobiDB-lite"/>
    </source>
</evidence>
<name>A0AAJ0MKX1_9PEZI</name>
<sequence length="217" mass="23927">MSSLQELFSAHPQLWMLQSKTLDRRVVNGALIVASNPTFANWLASGPLTEYARKMLENHPLHDVWVGSAFIDRVDNSRFFYNFARGEVPADVIEGLITAATTIATTQFVRCQDCIGAWEARVYWFDDCYAHDDPEHRACASCDIEGSECCDVTFSDNRSATLMVMALNTRAATSRNATFTSNTAANAASGSSNVTSAGDDSEFVDSSDDGDEFWHVR</sequence>